<evidence type="ECO:0000256" key="1">
    <source>
        <dbReference type="ARBA" id="ARBA00007118"/>
    </source>
</evidence>
<dbReference type="GO" id="GO:0016491">
    <property type="term" value="F:oxidoreductase activity"/>
    <property type="evidence" value="ECO:0007669"/>
    <property type="project" value="UniProtKB-KW"/>
</dbReference>
<dbReference type="STRING" id="1122930.SAMN02745168_0470"/>
<proteinExistence type="inferred from homology"/>
<dbReference type="InterPro" id="IPR000415">
    <property type="entry name" value="Nitroreductase-like"/>
</dbReference>
<evidence type="ECO:0000313" key="4">
    <source>
        <dbReference type="EMBL" id="SMC36286.1"/>
    </source>
</evidence>
<feature type="domain" description="Putative nitroreductase TM1586" evidence="3">
    <location>
        <begin position="10"/>
        <end position="239"/>
    </location>
</feature>
<dbReference type="EMBL" id="FWXW01000001">
    <property type="protein sequence ID" value="SMC36286.1"/>
    <property type="molecule type" value="Genomic_DNA"/>
</dbReference>
<dbReference type="Gene3D" id="3.40.109.10">
    <property type="entry name" value="NADH Oxidase"/>
    <property type="match status" value="1"/>
</dbReference>
<dbReference type="AlphaFoldDB" id="A0A1W1YJI1"/>
<dbReference type="PANTHER" id="PTHR43673">
    <property type="entry name" value="NAD(P)H NITROREDUCTASE YDGI-RELATED"/>
    <property type="match status" value="1"/>
</dbReference>
<accession>A0A1W1YJI1</accession>
<dbReference type="Gene3D" id="3.40.109.30">
    <property type="entry name" value="putative nitroreductase (tm1586), domain 2"/>
    <property type="match status" value="1"/>
</dbReference>
<comment type="similarity">
    <text evidence="1">Belongs to the nitroreductase family.</text>
</comment>
<keyword evidence="2" id="KW-0560">Oxidoreductase</keyword>
<keyword evidence="5" id="KW-1185">Reference proteome</keyword>
<name>A0A1W1YJI1_9FIRM</name>
<dbReference type="SUPFAM" id="SSF55469">
    <property type="entry name" value="FMN-dependent nitroreductase-like"/>
    <property type="match status" value="2"/>
</dbReference>
<sequence length="271" mass="30388">MPGIFSFPLEETIRRRRSVRKYSIRPVPRELTDDISRYIRTLSGPFPEEVRFHMLEMPALASGRTLGTYGMVSGASRFLAASVRSGKTCLEELGYEFETLVLYLTSLGIGTCWLATFDTADFRKDMDVGEDEIFPAVCPYGYAGEKAASVGRKSWEELYFGGDFITPLTRAAAGEYALPLELARLAPSSCNLQPWRVLKTGVGIFHFYEYSTPGFSDKFPYDVQRIDMGIAACHFGLSAKENRLAGGFRVLEAPDIPTPENWIYRFSWVCG</sequence>
<reference evidence="4 5" key="1">
    <citation type="submission" date="2017-04" db="EMBL/GenBank/DDBJ databases">
        <authorList>
            <person name="Afonso C.L."/>
            <person name="Miller P.J."/>
            <person name="Scott M.A."/>
            <person name="Spackman E."/>
            <person name="Goraichik I."/>
            <person name="Dimitrov K.M."/>
            <person name="Suarez D.L."/>
            <person name="Swayne D.E."/>
        </authorList>
    </citation>
    <scope>NUCLEOTIDE SEQUENCE [LARGE SCALE GENOMIC DNA]</scope>
    <source>
        <strain evidence="4 5">DSM 12816</strain>
    </source>
</reference>
<dbReference type="OrthoDB" id="9814075at2"/>
<dbReference type="Proteomes" id="UP000192790">
    <property type="component" value="Unassembled WGS sequence"/>
</dbReference>
<dbReference type="InterPro" id="IPR029478">
    <property type="entry name" value="TM1586_NiRdase"/>
</dbReference>
<evidence type="ECO:0000256" key="2">
    <source>
        <dbReference type="ARBA" id="ARBA00023002"/>
    </source>
</evidence>
<dbReference type="Pfam" id="PF14512">
    <property type="entry name" value="TM1586_NiRdase"/>
    <property type="match status" value="1"/>
</dbReference>
<evidence type="ECO:0000259" key="3">
    <source>
        <dbReference type="Pfam" id="PF14512"/>
    </source>
</evidence>
<dbReference type="PANTHER" id="PTHR43673:SF10">
    <property type="entry name" value="NADH DEHYDROGENASE_NAD(P)H NITROREDUCTASE XCC3605-RELATED"/>
    <property type="match status" value="1"/>
</dbReference>
<evidence type="ECO:0000313" key="5">
    <source>
        <dbReference type="Proteomes" id="UP000192790"/>
    </source>
</evidence>
<organism evidence="4 5">
    <name type="scientific">Papillibacter cinnamivorans DSM 12816</name>
    <dbReference type="NCBI Taxonomy" id="1122930"/>
    <lineage>
        <taxon>Bacteria</taxon>
        <taxon>Bacillati</taxon>
        <taxon>Bacillota</taxon>
        <taxon>Clostridia</taxon>
        <taxon>Eubacteriales</taxon>
        <taxon>Oscillospiraceae</taxon>
        <taxon>Papillibacter</taxon>
    </lineage>
</organism>
<protein>
    <submittedName>
        <fullName evidence="4">Nitroreductase</fullName>
    </submittedName>
</protein>
<dbReference type="RefSeq" id="WP_084233112.1">
    <property type="nucleotide sequence ID" value="NZ_FWXW01000001.1"/>
</dbReference>
<gene>
    <name evidence="4" type="ORF">SAMN02745168_0470</name>
</gene>